<accession>A0AAF5D1C5</accession>
<keyword evidence="2" id="KW-0812">Transmembrane</keyword>
<feature type="coiled-coil region" evidence="1">
    <location>
        <begin position="128"/>
        <end position="155"/>
    </location>
</feature>
<dbReference type="WBParaSite" id="TCONS_00004516.p1">
    <property type="protein sequence ID" value="TCONS_00004516.p1"/>
    <property type="gene ID" value="XLOC_002085"/>
</dbReference>
<reference evidence="4" key="1">
    <citation type="submission" date="2024-02" db="UniProtKB">
        <authorList>
            <consortium name="WormBaseParasite"/>
        </authorList>
    </citation>
    <scope>IDENTIFICATION</scope>
</reference>
<keyword evidence="1" id="KW-0175">Coiled coil</keyword>
<dbReference type="GO" id="GO:0004623">
    <property type="term" value="F:phospholipase A2 activity"/>
    <property type="evidence" value="ECO:0007669"/>
    <property type="project" value="InterPro"/>
</dbReference>
<dbReference type="SUPFAM" id="SSF48619">
    <property type="entry name" value="Phospholipase A2, PLA2"/>
    <property type="match status" value="1"/>
</dbReference>
<evidence type="ECO:0000256" key="1">
    <source>
        <dbReference type="SAM" id="Coils"/>
    </source>
</evidence>
<evidence type="ECO:0000313" key="3">
    <source>
        <dbReference type="Proteomes" id="UP000035681"/>
    </source>
</evidence>
<sequence>MADEKIITQKVLLEEHGALCNVDTICDSLLKQLFELYTSKNIERFKEGVLSLQNLIEKREVGRYEEIEYKQSVLEDLKNKNDQLEVEVQNLKKELKMKDAKYVGVSFTKKDEESISSLIEELRKIKTKKELEMDIERVCEAISFYEGETKRLEKETSSFDKSITAVMDVIGKYDKCVIRTADYLDCVVTKSDTEQPSEISFVFNEMFLTVTMIKIIVFINLLLFVIINVSTEEMERHKWQCGTSVLDKFLAFKVAHMSCTTPKINDCCTVHDSCYEKKKLSKEKCDTLMQDCFEAAVSVETGSKRSTCRALMDGFEAAVDLFGDSAYGNAK</sequence>
<keyword evidence="3" id="KW-1185">Reference proteome</keyword>
<proteinExistence type="predicted"/>
<evidence type="ECO:0000313" key="4">
    <source>
        <dbReference type="WBParaSite" id="TCONS_00004516.p1"/>
    </source>
</evidence>
<dbReference type="PANTHER" id="PTHR34228">
    <property type="entry name" value="PROTEIN CBG09474-RELATED"/>
    <property type="match status" value="1"/>
</dbReference>
<protein>
    <submittedName>
        <fullName evidence="4">Phospholipase A2 domain-containing protein</fullName>
    </submittedName>
</protein>
<dbReference type="GO" id="GO:0006644">
    <property type="term" value="P:phospholipid metabolic process"/>
    <property type="evidence" value="ECO:0007669"/>
    <property type="project" value="InterPro"/>
</dbReference>
<dbReference type="PANTHER" id="PTHR34228:SF5">
    <property type="entry name" value="PHOSPHOLIPASE A(2)-RELATED"/>
    <property type="match status" value="1"/>
</dbReference>
<name>A0AAF5D1C5_STRER</name>
<dbReference type="InterPro" id="IPR036444">
    <property type="entry name" value="PLipase_A2_dom_sf"/>
</dbReference>
<organism evidence="3 4">
    <name type="scientific">Strongyloides stercoralis</name>
    <name type="common">Threadworm</name>
    <dbReference type="NCBI Taxonomy" id="6248"/>
    <lineage>
        <taxon>Eukaryota</taxon>
        <taxon>Metazoa</taxon>
        <taxon>Ecdysozoa</taxon>
        <taxon>Nematoda</taxon>
        <taxon>Chromadorea</taxon>
        <taxon>Rhabditida</taxon>
        <taxon>Tylenchina</taxon>
        <taxon>Panagrolaimomorpha</taxon>
        <taxon>Strongyloidoidea</taxon>
        <taxon>Strongyloididae</taxon>
        <taxon>Strongyloides</taxon>
    </lineage>
</organism>
<keyword evidence="2" id="KW-1133">Transmembrane helix</keyword>
<dbReference type="InterPro" id="IPR053322">
    <property type="entry name" value="PLA2-like"/>
</dbReference>
<feature type="transmembrane region" description="Helical" evidence="2">
    <location>
        <begin position="206"/>
        <end position="229"/>
    </location>
</feature>
<feature type="coiled-coil region" evidence="1">
    <location>
        <begin position="67"/>
        <end position="101"/>
    </location>
</feature>
<keyword evidence="2" id="KW-0472">Membrane</keyword>
<dbReference type="GO" id="GO:0050482">
    <property type="term" value="P:arachidonate secretion"/>
    <property type="evidence" value="ECO:0007669"/>
    <property type="project" value="InterPro"/>
</dbReference>
<dbReference type="Proteomes" id="UP000035681">
    <property type="component" value="Unplaced"/>
</dbReference>
<evidence type="ECO:0000256" key="2">
    <source>
        <dbReference type="SAM" id="Phobius"/>
    </source>
</evidence>
<dbReference type="AlphaFoldDB" id="A0AAF5D1C5"/>